<accession>A0A1W1XSB2</accession>
<organism evidence="7 8">
    <name type="scientific">Andreprevotia lacus DSM 23236</name>
    <dbReference type="NCBI Taxonomy" id="1121001"/>
    <lineage>
        <taxon>Bacteria</taxon>
        <taxon>Pseudomonadati</taxon>
        <taxon>Pseudomonadota</taxon>
        <taxon>Betaproteobacteria</taxon>
        <taxon>Neisseriales</taxon>
        <taxon>Chitinibacteraceae</taxon>
        <taxon>Andreprevotia</taxon>
    </lineage>
</organism>
<dbReference type="SUPFAM" id="SSF51735">
    <property type="entry name" value="NAD(P)-binding Rossmann-fold domains"/>
    <property type="match status" value="1"/>
</dbReference>
<dbReference type="InterPro" id="IPR036291">
    <property type="entry name" value="NAD(P)-bd_dom_sf"/>
</dbReference>
<evidence type="ECO:0000313" key="8">
    <source>
        <dbReference type="Proteomes" id="UP000192761"/>
    </source>
</evidence>
<dbReference type="InterPro" id="IPR006139">
    <property type="entry name" value="D-isomer_2_OHA_DH_cat_dom"/>
</dbReference>
<reference evidence="7 8" key="1">
    <citation type="submission" date="2017-04" db="EMBL/GenBank/DDBJ databases">
        <authorList>
            <person name="Afonso C.L."/>
            <person name="Miller P.J."/>
            <person name="Scott M.A."/>
            <person name="Spackman E."/>
            <person name="Goraichik I."/>
            <person name="Dimitrov K.M."/>
            <person name="Suarez D.L."/>
            <person name="Swayne D.E."/>
        </authorList>
    </citation>
    <scope>NUCLEOTIDE SEQUENCE [LARGE SCALE GENOMIC DNA]</scope>
    <source>
        <strain evidence="7 8">DSM 23236</strain>
    </source>
</reference>
<feature type="domain" description="D-isomer specific 2-hydroxyacid dehydrogenase NAD-binding" evidence="6">
    <location>
        <begin position="110"/>
        <end position="298"/>
    </location>
</feature>
<dbReference type="AlphaFoldDB" id="A0A1W1XSB2"/>
<comment type="similarity">
    <text evidence="1 4">Belongs to the D-isomer specific 2-hydroxyacid dehydrogenase family.</text>
</comment>
<dbReference type="PANTHER" id="PTHR43026">
    <property type="entry name" value="2-HYDROXYACID DEHYDROGENASE HOMOLOG 1-RELATED"/>
    <property type="match status" value="1"/>
</dbReference>
<keyword evidence="8" id="KW-1185">Reference proteome</keyword>
<dbReference type="InterPro" id="IPR006140">
    <property type="entry name" value="D-isomer_DH_NAD-bd"/>
</dbReference>
<dbReference type="CDD" id="cd12183">
    <property type="entry name" value="LDH_like_2"/>
    <property type="match status" value="1"/>
</dbReference>
<keyword evidence="3" id="KW-0520">NAD</keyword>
<dbReference type="InterPro" id="IPR058205">
    <property type="entry name" value="D-LDH-like"/>
</dbReference>
<dbReference type="Pfam" id="PF02826">
    <property type="entry name" value="2-Hacid_dh_C"/>
    <property type="match status" value="1"/>
</dbReference>
<dbReference type="InterPro" id="IPR029753">
    <property type="entry name" value="D-isomer_DH_CS"/>
</dbReference>
<proteinExistence type="inferred from homology"/>
<evidence type="ECO:0000313" key="7">
    <source>
        <dbReference type="EMBL" id="SMC26843.1"/>
    </source>
</evidence>
<dbReference type="OrthoDB" id="9805416at2"/>
<sequence length="329" mass="35503">MRIAVFDSKPYDRQALSRANTTQQYELVFFEDRLNQQTVPLAAGFDVVCPFVNDRVDARTIAELARLGVKHVALRCAGFNGVDIAAAKQHGVAVTRVPAYSPEAVAEHVFALLLTLVRKTHRAYNRVRDGNFSLDGLVGFNLHGRTFGVVGAGKIGQATLRIARGFGMQLLAYDRSPDLKHAAELDCEFVPLERLLAEADVVSLHAPLFPETRYMINADSIAAMKQGAVIINTSRGGLIDSAALIDALKDGKLGGVGLDVYEYEEGVFFEDLSGTALQDDMLARLTTFPNVVITSHQGFLTDEALANIADTVIGNVAAFAAGRPLSNAV</sequence>
<dbReference type="PROSITE" id="PS00671">
    <property type="entry name" value="D_2_HYDROXYACID_DH_3"/>
    <property type="match status" value="1"/>
</dbReference>
<dbReference type="PROSITE" id="PS00670">
    <property type="entry name" value="D_2_HYDROXYACID_DH_2"/>
    <property type="match status" value="1"/>
</dbReference>
<dbReference type="GO" id="GO:0051287">
    <property type="term" value="F:NAD binding"/>
    <property type="evidence" value="ECO:0007669"/>
    <property type="project" value="InterPro"/>
</dbReference>
<dbReference type="Gene3D" id="3.40.50.720">
    <property type="entry name" value="NAD(P)-binding Rossmann-like Domain"/>
    <property type="match status" value="2"/>
</dbReference>
<dbReference type="Pfam" id="PF00389">
    <property type="entry name" value="2-Hacid_dh"/>
    <property type="match status" value="1"/>
</dbReference>
<dbReference type="SUPFAM" id="SSF52283">
    <property type="entry name" value="Formate/glycerate dehydrogenase catalytic domain-like"/>
    <property type="match status" value="1"/>
</dbReference>
<evidence type="ECO:0000256" key="3">
    <source>
        <dbReference type="ARBA" id="ARBA00023027"/>
    </source>
</evidence>
<feature type="domain" description="D-isomer specific 2-hydroxyacid dehydrogenase catalytic" evidence="5">
    <location>
        <begin position="3"/>
        <end position="329"/>
    </location>
</feature>
<dbReference type="Proteomes" id="UP000192761">
    <property type="component" value="Unassembled WGS sequence"/>
</dbReference>
<gene>
    <name evidence="7" type="ORF">SAMN02745857_02612</name>
</gene>
<keyword evidence="2 4" id="KW-0560">Oxidoreductase</keyword>
<dbReference type="STRING" id="1121001.SAMN02745857_02612"/>
<dbReference type="RefSeq" id="WP_084091250.1">
    <property type="nucleotide sequence ID" value="NZ_FWXD01000015.1"/>
</dbReference>
<evidence type="ECO:0000259" key="5">
    <source>
        <dbReference type="Pfam" id="PF00389"/>
    </source>
</evidence>
<evidence type="ECO:0000259" key="6">
    <source>
        <dbReference type="Pfam" id="PF02826"/>
    </source>
</evidence>
<protein>
    <submittedName>
        <fullName evidence="7">D-lactate dehydrogenase</fullName>
    </submittedName>
</protein>
<evidence type="ECO:0000256" key="2">
    <source>
        <dbReference type="ARBA" id="ARBA00023002"/>
    </source>
</evidence>
<dbReference type="EMBL" id="FWXD01000015">
    <property type="protein sequence ID" value="SMC26843.1"/>
    <property type="molecule type" value="Genomic_DNA"/>
</dbReference>
<dbReference type="GO" id="GO:0016616">
    <property type="term" value="F:oxidoreductase activity, acting on the CH-OH group of donors, NAD or NADP as acceptor"/>
    <property type="evidence" value="ECO:0007669"/>
    <property type="project" value="InterPro"/>
</dbReference>
<name>A0A1W1XSB2_9NEIS</name>
<evidence type="ECO:0000256" key="1">
    <source>
        <dbReference type="ARBA" id="ARBA00005854"/>
    </source>
</evidence>
<evidence type="ECO:0000256" key="4">
    <source>
        <dbReference type="RuleBase" id="RU003719"/>
    </source>
</evidence>
<dbReference type="PANTHER" id="PTHR43026:SF1">
    <property type="entry name" value="2-HYDROXYACID DEHYDROGENASE HOMOLOG 1-RELATED"/>
    <property type="match status" value="1"/>
</dbReference>